<protein>
    <submittedName>
        <fullName evidence="2">Uncharacterized protein</fullName>
    </submittedName>
</protein>
<keyword evidence="1" id="KW-0175">Coiled coil</keyword>
<proteinExistence type="predicted"/>
<evidence type="ECO:0000313" key="3">
    <source>
        <dbReference type="Proteomes" id="UP000637757"/>
    </source>
</evidence>
<reference evidence="2" key="1">
    <citation type="submission" date="2020-09" db="EMBL/GenBank/DDBJ databases">
        <title>Genomic insights into the novelty and pathogenicity of a unique biofilm-forming Enterococcus sp. bacteria (Enterococcus lacertideformus) identified in reptiles.</title>
        <authorList>
            <person name="Agius J.E."/>
            <person name="Phalen D.N."/>
            <person name="Rose K."/>
            <person name="Eden J.-S."/>
        </authorList>
    </citation>
    <scope>NUCLEOTIDE SEQUENCE</scope>
    <source>
        <strain evidence="2">PHRS 0518</strain>
    </source>
</reference>
<evidence type="ECO:0000313" key="2">
    <source>
        <dbReference type="EMBL" id="MBF8807127.1"/>
    </source>
</evidence>
<gene>
    <name evidence="2" type="ORF">IC227_00340</name>
</gene>
<dbReference type="Proteomes" id="UP000637757">
    <property type="component" value="Unassembled WGS sequence"/>
</dbReference>
<feature type="coiled-coil region" evidence="1">
    <location>
        <begin position="112"/>
        <end position="161"/>
    </location>
</feature>
<keyword evidence="3" id="KW-1185">Reference proteome</keyword>
<sequence>MNGIEGLKKSEQKLSKKITKAYNKNNKYTEVMKSDLQELIKIHHYITIRNDLQSIFGIDVIDFYKNALVHGNLSIKSYENMSRQITKTMKENYENESSSMRQSSVEISKEDKENLQKLYKDWNSLLKKKKNNKNNNDVNNLNDLKGKLNEIDEILKDAIEKNHILDHFKKHSYYDVSKIKVMAKFGLDKWDIVGLFSPSNKAIAIQLFQMKVVKIFLIKQNRSWKNSKKR</sequence>
<accession>A0A931ASP0</accession>
<dbReference type="AlphaFoldDB" id="A0A931ASP0"/>
<dbReference type="EMBL" id="JADAKE010000002">
    <property type="protein sequence ID" value="MBF8807127.1"/>
    <property type="molecule type" value="Genomic_DNA"/>
</dbReference>
<organism evidence="2 3">
    <name type="scientific">Enterococcus lacertideformus</name>
    <dbReference type="NCBI Taxonomy" id="2771493"/>
    <lineage>
        <taxon>Bacteria</taxon>
        <taxon>Bacillati</taxon>
        <taxon>Bacillota</taxon>
        <taxon>Bacilli</taxon>
        <taxon>Lactobacillales</taxon>
        <taxon>Enterococcaceae</taxon>
        <taxon>Enterococcus</taxon>
    </lineage>
</organism>
<name>A0A931ASP0_9ENTE</name>
<evidence type="ECO:0000256" key="1">
    <source>
        <dbReference type="SAM" id="Coils"/>
    </source>
</evidence>
<comment type="caution">
    <text evidence="2">The sequence shown here is derived from an EMBL/GenBank/DDBJ whole genome shotgun (WGS) entry which is preliminary data.</text>
</comment>